<organism evidence="2 3">
    <name type="scientific">Trichococcus shcherbakoviae</name>
    <dbReference type="NCBI Taxonomy" id="2094020"/>
    <lineage>
        <taxon>Bacteria</taxon>
        <taxon>Bacillati</taxon>
        <taxon>Bacillota</taxon>
        <taxon>Bacilli</taxon>
        <taxon>Lactobacillales</taxon>
        <taxon>Carnobacteriaceae</taxon>
        <taxon>Trichococcus</taxon>
    </lineage>
</organism>
<feature type="transmembrane region" description="Helical" evidence="1">
    <location>
        <begin position="61"/>
        <end position="81"/>
    </location>
</feature>
<dbReference type="EMBL" id="UNRR01000043">
    <property type="protein sequence ID" value="SYZ80061.1"/>
    <property type="molecule type" value="Genomic_DNA"/>
</dbReference>
<keyword evidence="1" id="KW-1133">Transmembrane helix</keyword>
<evidence type="ECO:0000313" key="2">
    <source>
        <dbReference type="EMBL" id="SYZ80061.1"/>
    </source>
</evidence>
<feature type="transmembrane region" description="Helical" evidence="1">
    <location>
        <begin position="134"/>
        <end position="155"/>
    </location>
</feature>
<feature type="transmembrane region" description="Helical" evidence="1">
    <location>
        <begin position="93"/>
        <end position="114"/>
    </location>
</feature>
<sequence length="197" mass="21917">MTKRKFKWRPLLISIPILFFISFGDQAGTFYTLPIQIFLILLISILLGFKKRATDFMLGNPVSTMLFVSGILNVFAAPGTISTNLLASEPLALLRSFSLTLLAYASFSLVKIFIGISQDLDEKNSPKKDKTKKFISNFAIIAVSYFANIGLYILINKGVRMVVTSNFDLSATDPSLRGTFEDLNMWGNWPSQLSGIL</sequence>
<protein>
    <submittedName>
        <fullName evidence="2">Uncharacterized protein</fullName>
    </submittedName>
</protein>
<dbReference type="AlphaFoldDB" id="A0A383TKP4"/>
<keyword evidence="1" id="KW-0812">Transmembrane</keyword>
<name>A0A383TKP4_9LACT</name>
<keyword evidence="1" id="KW-0472">Membrane</keyword>
<reference evidence="3" key="1">
    <citation type="submission" date="2018-05" db="EMBL/GenBank/DDBJ databases">
        <authorList>
            <person name="Strepis N."/>
        </authorList>
    </citation>
    <scope>NUCLEOTIDE SEQUENCE [LARGE SCALE GENOMIC DNA]</scope>
</reference>
<gene>
    <name evidence="2" type="ORF">TART1_2937</name>
</gene>
<proteinExistence type="predicted"/>
<accession>A0A383TKP4</accession>
<feature type="transmembrane region" description="Helical" evidence="1">
    <location>
        <begin position="30"/>
        <end position="49"/>
    </location>
</feature>
<evidence type="ECO:0000313" key="3">
    <source>
        <dbReference type="Proteomes" id="UP000262072"/>
    </source>
</evidence>
<evidence type="ECO:0000256" key="1">
    <source>
        <dbReference type="SAM" id="Phobius"/>
    </source>
</evidence>
<dbReference type="Proteomes" id="UP000262072">
    <property type="component" value="Unassembled WGS sequence"/>
</dbReference>